<organism evidence="4 5">
    <name type="scientific">Pseudonocardia nematodicida</name>
    <dbReference type="NCBI Taxonomy" id="1206997"/>
    <lineage>
        <taxon>Bacteria</taxon>
        <taxon>Bacillati</taxon>
        <taxon>Actinomycetota</taxon>
        <taxon>Actinomycetes</taxon>
        <taxon>Pseudonocardiales</taxon>
        <taxon>Pseudonocardiaceae</taxon>
        <taxon>Pseudonocardia</taxon>
    </lineage>
</organism>
<name>A0ABV1KIE2_9PSEU</name>
<keyword evidence="1 4" id="KW-0560">Oxidoreductase</keyword>
<dbReference type="PANTHER" id="PTHR13847:SF289">
    <property type="entry name" value="GLYCINE OXIDASE"/>
    <property type="match status" value="1"/>
</dbReference>
<comment type="caution">
    <text evidence="4">The sequence shown here is derived from an EMBL/GenBank/DDBJ whole genome shotgun (WGS) entry which is preliminary data.</text>
</comment>
<sequence>MKHQFVIIGGGVYGCAAAWNLADAGHDVVLLEARGLASGASGGFGRRGVRANRRDLRELPAMRAAYRLWPELDDRLGVPTGYRRTGGLYLIEQDTTGTRGGLLAAAAHAGVQSALGIPTEAVGRDRVFELEPAVSPDVRGALYCPLDGTADHAATTRAFAEAAEKRGATLREDQEVVAVERDGDRAVAVRTATGDRFEVGTALLVLANTGAAGLVRDAAGVELPVWPVLPQALRIAPDDGPPMTHLVGHDHRPVSLKPLTDGSVMVSGGWRGRRNPETGQGEPTEEGVRGNLRAAAEVFPALAGAEPLEAVANAPESCSADEIPIVDLVPGLANAWVGTGWTAHGFALAPAVAESLTSWVTTGTRPDDLAPFALSRFGPLPRND</sequence>
<protein>
    <submittedName>
        <fullName evidence="4">FAD-binding oxidoreductase</fullName>
        <ecNumber evidence="4">1.-.-.-</ecNumber>
    </submittedName>
</protein>
<dbReference type="RefSeq" id="WP_349300441.1">
    <property type="nucleotide sequence ID" value="NZ_JBEDNQ010000010.1"/>
</dbReference>
<proteinExistence type="predicted"/>
<keyword evidence="5" id="KW-1185">Reference proteome</keyword>
<evidence type="ECO:0000313" key="5">
    <source>
        <dbReference type="Proteomes" id="UP001494902"/>
    </source>
</evidence>
<dbReference type="Gene3D" id="3.50.50.60">
    <property type="entry name" value="FAD/NAD(P)-binding domain"/>
    <property type="match status" value="1"/>
</dbReference>
<evidence type="ECO:0000256" key="2">
    <source>
        <dbReference type="SAM" id="MobiDB-lite"/>
    </source>
</evidence>
<evidence type="ECO:0000256" key="1">
    <source>
        <dbReference type="ARBA" id="ARBA00023002"/>
    </source>
</evidence>
<evidence type="ECO:0000313" key="4">
    <source>
        <dbReference type="EMBL" id="MEQ3553372.1"/>
    </source>
</evidence>
<dbReference type="Pfam" id="PF01266">
    <property type="entry name" value="DAO"/>
    <property type="match status" value="1"/>
</dbReference>
<feature type="domain" description="FAD dependent oxidoreductase" evidence="3">
    <location>
        <begin position="5"/>
        <end position="358"/>
    </location>
</feature>
<dbReference type="InterPro" id="IPR006076">
    <property type="entry name" value="FAD-dep_OxRdtase"/>
</dbReference>
<dbReference type="Gene3D" id="3.30.9.10">
    <property type="entry name" value="D-Amino Acid Oxidase, subunit A, domain 2"/>
    <property type="match status" value="1"/>
</dbReference>
<dbReference type="PANTHER" id="PTHR13847">
    <property type="entry name" value="SARCOSINE DEHYDROGENASE-RELATED"/>
    <property type="match status" value="1"/>
</dbReference>
<dbReference type="Proteomes" id="UP001494902">
    <property type="component" value="Unassembled WGS sequence"/>
</dbReference>
<gene>
    <name evidence="4" type="ORF">WIS52_23120</name>
</gene>
<dbReference type="SUPFAM" id="SSF51905">
    <property type="entry name" value="FAD/NAD(P)-binding domain"/>
    <property type="match status" value="1"/>
</dbReference>
<dbReference type="PROSITE" id="PS51257">
    <property type="entry name" value="PROKAR_LIPOPROTEIN"/>
    <property type="match status" value="1"/>
</dbReference>
<dbReference type="GO" id="GO:0016491">
    <property type="term" value="F:oxidoreductase activity"/>
    <property type="evidence" value="ECO:0007669"/>
    <property type="project" value="UniProtKB-KW"/>
</dbReference>
<dbReference type="InterPro" id="IPR036188">
    <property type="entry name" value="FAD/NAD-bd_sf"/>
</dbReference>
<dbReference type="EMBL" id="JBEDNQ010000010">
    <property type="protein sequence ID" value="MEQ3553372.1"/>
    <property type="molecule type" value="Genomic_DNA"/>
</dbReference>
<dbReference type="EC" id="1.-.-.-" evidence="4"/>
<feature type="region of interest" description="Disordered" evidence="2">
    <location>
        <begin position="265"/>
        <end position="287"/>
    </location>
</feature>
<accession>A0ABV1KIE2</accession>
<reference evidence="4 5" key="1">
    <citation type="submission" date="2024-03" db="EMBL/GenBank/DDBJ databases">
        <title>Draft genome sequence of Pseudonocardia nematodicida JCM 31783.</title>
        <authorList>
            <person name="Butdee W."/>
            <person name="Duangmal K."/>
        </authorList>
    </citation>
    <scope>NUCLEOTIDE SEQUENCE [LARGE SCALE GENOMIC DNA]</scope>
    <source>
        <strain evidence="4 5">JCM 31783</strain>
    </source>
</reference>
<evidence type="ECO:0000259" key="3">
    <source>
        <dbReference type="Pfam" id="PF01266"/>
    </source>
</evidence>